<dbReference type="PANTHER" id="PTHR10656">
    <property type="entry name" value="CELL FATE DETERMINING PROTEIN MAB21-RELATED"/>
    <property type="match status" value="1"/>
</dbReference>
<dbReference type="AlphaFoldDB" id="A0A210PNC3"/>
<evidence type="ECO:0000313" key="5">
    <source>
        <dbReference type="EMBL" id="OWF37963.1"/>
    </source>
</evidence>
<organism evidence="5 6">
    <name type="scientific">Mizuhopecten yessoensis</name>
    <name type="common">Japanese scallop</name>
    <name type="synonym">Patinopecten yessoensis</name>
    <dbReference type="NCBI Taxonomy" id="6573"/>
    <lineage>
        <taxon>Eukaryota</taxon>
        <taxon>Metazoa</taxon>
        <taxon>Spiralia</taxon>
        <taxon>Lophotrochozoa</taxon>
        <taxon>Mollusca</taxon>
        <taxon>Bivalvia</taxon>
        <taxon>Autobranchia</taxon>
        <taxon>Pteriomorphia</taxon>
        <taxon>Pectinida</taxon>
        <taxon>Pectinoidea</taxon>
        <taxon>Pectinidae</taxon>
        <taxon>Mizuhopecten</taxon>
    </lineage>
</organism>
<feature type="compositionally biased region" description="Basic and acidic residues" evidence="2">
    <location>
        <begin position="665"/>
        <end position="679"/>
    </location>
</feature>
<keyword evidence="6" id="KW-1185">Reference proteome</keyword>
<dbReference type="EMBL" id="NEDP02005575">
    <property type="protein sequence ID" value="OWF37963.1"/>
    <property type="molecule type" value="Genomic_DNA"/>
</dbReference>
<protein>
    <submittedName>
        <fullName evidence="5">Cyclic GMP-AMP synthase</fullName>
    </submittedName>
</protein>
<dbReference type="InterPro" id="IPR046903">
    <property type="entry name" value="Mab-21-like_nuc_Trfase"/>
</dbReference>
<feature type="domain" description="Mab-21-like nucleotidyltransferase" evidence="3">
    <location>
        <begin position="98"/>
        <end position="248"/>
    </location>
</feature>
<dbReference type="Proteomes" id="UP000242188">
    <property type="component" value="Unassembled WGS sequence"/>
</dbReference>
<dbReference type="OrthoDB" id="6130400at2759"/>
<accession>A0A210PNC3</accession>
<dbReference type="Pfam" id="PF20266">
    <property type="entry name" value="Mab-21_C"/>
    <property type="match status" value="1"/>
</dbReference>
<evidence type="ECO:0000259" key="3">
    <source>
        <dbReference type="Pfam" id="PF03281"/>
    </source>
</evidence>
<reference evidence="5 6" key="1">
    <citation type="journal article" date="2017" name="Nat. Ecol. Evol.">
        <title>Scallop genome provides insights into evolution of bilaterian karyotype and development.</title>
        <authorList>
            <person name="Wang S."/>
            <person name="Zhang J."/>
            <person name="Jiao W."/>
            <person name="Li J."/>
            <person name="Xun X."/>
            <person name="Sun Y."/>
            <person name="Guo X."/>
            <person name="Huan P."/>
            <person name="Dong B."/>
            <person name="Zhang L."/>
            <person name="Hu X."/>
            <person name="Sun X."/>
            <person name="Wang J."/>
            <person name="Zhao C."/>
            <person name="Wang Y."/>
            <person name="Wang D."/>
            <person name="Huang X."/>
            <person name="Wang R."/>
            <person name="Lv J."/>
            <person name="Li Y."/>
            <person name="Zhang Z."/>
            <person name="Liu B."/>
            <person name="Lu W."/>
            <person name="Hui Y."/>
            <person name="Liang J."/>
            <person name="Zhou Z."/>
            <person name="Hou R."/>
            <person name="Li X."/>
            <person name="Liu Y."/>
            <person name="Li H."/>
            <person name="Ning X."/>
            <person name="Lin Y."/>
            <person name="Zhao L."/>
            <person name="Xing Q."/>
            <person name="Dou J."/>
            <person name="Li Y."/>
            <person name="Mao J."/>
            <person name="Guo H."/>
            <person name="Dou H."/>
            <person name="Li T."/>
            <person name="Mu C."/>
            <person name="Jiang W."/>
            <person name="Fu Q."/>
            <person name="Fu X."/>
            <person name="Miao Y."/>
            <person name="Liu J."/>
            <person name="Yu Q."/>
            <person name="Li R."/>
            <person name="Liao H."/>
            <person name="Li X."/>
            <person name="Kong Y."/>
            <person name="Jiang Z."/>
            <person name="Chourrout D."/>
            <person name="Li R."/>
            <person name="Bao Z."/>
        </authorList>
    </citation>
    <scope>NUCLEOTIDE SEQUENCE [LARGE SCALE GENOMIC DNA]</scope>
    <source>
        <strain evidence="5 6">PY_sf001</strain>
    </source>
</reference>
<dbReference type="Pfam" id="PF03281">
    <property type="entry name" value="Mab-21"/>
    <property type="match status" value="1"/>
</dbReference>
<evidence type="ECO:0000259" key="4">
    <source>
        <dbReference type="Pfam" id="PF20266"/>
    </source>
</evidence>
<comment type="caution">
    <text evidence="5">The sequence shown here is derived from an EMBL/GenBank/DDBJ whole genome shotgun (WGS) entry which is preliminary data.</text>
</comment>
<evidence type="ECO:0000313" key="6">
    <source>
        <dbReference type="Proteomes" id="UP000242188"/>
    </source>
</evidence>
<dbReference type="InterPro" id="IPR024810">
    <property type="entry name" value="MAB21L/cGLR"/>
</dbReference>
<feature type="region of interest" description="Disordered" evidence="2">
    <location>
        <begin position="655"/>
        <end position="679"/>
    </location>
</feature>
<comment type="similarity">
    <text evidence="1">Belongs to the mab-21 family.</text>
</comment>
<dbReference type="SMART" id="SM01265">
    <property type="entry name" value="Mab-21"/>
    <property type="match status" value="1"/>
</dbReference>
<proteinExistence type="inferred from homology"/>
<feature type="domain" description="Mab-21-like HhH/H2TH-like" evidence="4">
    <location>
        <begin position="264"/>
        <end position="344"/>
    </location>
</feature>
<dbReference type="Gene3D" id="1.10.1410.40">
    <property type="match status" value="1"/>
</dbReference>
<gene>
    <name evidence="5" type="ORF">KP79_PYT14285</name>
</gene>
<evidence type="ECO:0000256" key="2">
    <source>
        <dbReference type="SAM" id="MobiDB-lite"/>
    </source>
</evidence>
<sequence>MSDQDELYQKSWILHHVLDRLIGSREEVAIRRRMIFIREYIERDKTVVEFNTGSMGEGVHMNGSDVDIMQIDNNVIVICPDQHTSVSRGRTDKTILIMRASDSRPGYVNLELDQRGQISSELLVESIVRDGNKLFISSEKFARTFAKTWGLMGKVDLENKGPAASMDCKSSYLPFDVDLVRSFPCSSWPKEANEWLSRPRFYEWPNKALRDQIEQGGCHLVPVGDKTSAGSCLQWRISFTTAERKLMYSFTHQQFLVYGLLKFFLKQISESLKGITADVDLLTSYIMKTVIFHALEQTPTSLWQEKNTFICFMICLNILIAWVKAGYCPNYFISRNNMFSGKVQGRNQRILLRWLIMLHDLKWECLSGVTHISIVMRMRLIISGKLEYMPPPKQLERERDMLIFEGTVTSLFNYDILPKSLALLARSTSDLDKFVTLYYTVQALSYMGMDTFEEHTSARGNKEKYKSFRKSKNLLTPLASACKSPGQLMLATYYYQTGNYMRTLELCGHMISSFTIYIGECSEENGSNRYEQHYCGHGYTLLDKCQKTCVSDLRFLQNNVLFCPSQLHPEMTKVHDGDVLVIPPLPYAVFLSFLCYYELGDTRRRDTALTRLRVVTYDAEQGGGQHWIVHNLLGICYEMIGDTSRAFREYKNSLGGRRQRPHYNPSEERMERLQNSKYN</sequence>
<dbReference type="PANTHER" id="PTHR10656:SF69">
    <property type="entry name" value="MAB-21-LIKE HHH_H2TH-LIKE DOMAIN-CONTAINING PROTEIN"/>
    <property type="match status" value="1"/>
</dbReference>
<evidence type="ECO:0000256" key="1">
    <source>
        <dbReference type="ARBA" id="ARBA00008307"/>
    </source>
</evidence>
<dbReference type="InterPro" id="IPR046906">
    <property type="entry name" value="Mab-21_HhH/H2TH-like"/>
</dbReference>
<name>A0A210PNC3_MIZYE</name>